<dbReference type="InterPro" id="IPR055775">
    <property type="entry name" value="DUF7351"/>
</dbReference>
<dbReference type="STRING" id="767519.SAMN05216559_2114"/>
<proteinExistence type="predicted"/>
<dbReference type="InterPro" id="IPR036388">
    <property type="entry name" value="WH-like_DNA-bd_sf"/>
</dbReference>
<dbReference type="InterPro" id="IPR036390">
    <property type="entry name" value="WH_DNA-bd_sf"/>
</dbReference>
<dbReference type="Gene3D" id="1.10.10.10">
    <property type="entry name" value="Winged helix-like DNA-binding domain superfamily/Winged helix DNA-binding domain"/>
    <property type="match status" value="1"/>
</dbReference>
<reference evidence="3 4" key="1">
    <citation type="submission" date="2016-10" db="EMBL/GenBank/DDBJ databases">
        <authorList>
            <person name="de Groot N.N."/>
        </authorList>
    </citation>
    <scope>NUCLEOTIDE SEQUENCE [LARGE SCALE GENOMIC DNA]</scope>
    <source>
        <strain evidence="3 4">CGMCC 1.10457</strain>
    </source>
</reference>
<accession>A0A1I6L5V7</accession>
<evidence type="ECO:0000313" key="3">
    <source>
        <dbReference type="EMBL" id="SFR98871.1"/>
    </source>
</evidence>
<sequence length="304" mass="33513">MSRADTILECEDCVAPADAFALVSDETRLSILEALWRLDDPVRFSELRSEVGVRDSAQFNYHLNKLTDQFVRKVEASADGDGAASGTEPAGYELRTAGERIVQAILAGSFTEHPRREIAIDDPCTQCGSELAARYDDEVLAIDCPDCGHGHGEYPFPPGGLHDRSDAEILEAFDQRVRHLHCLAKDGVCPECSGRMNTTIERAGECCLGTSLRADHVCEQCNHQLCSAVGLGLLDHSAVVSFYGDHDVALSETPYWRLEWCVDDESVTVLEENPWTIRIDISENEETLRVTVDGDLSVVDTERV</sequence>
<dbReference type="Pfam" id="PF24042">
    <property type="entry name" value="DUF7351"/>
    <property type="match status" value="1"/>
</dbReference>
<dbReference type="OrthoDB" id="8482at2157"/>
<dbReference type="Proteomes" id="UP000199062">
    <property type="component" value="Unassembled WGS sequence"/>
</dbReference>
<dbReference type="SUPFAM" id="SSF46785">
    <property type="entry name" value="Winged helix' DNA-binding domain"/>
    <property type="match status" value="1"/>
</dbReference>
<evidence type="ECO:0000259" key="2">
    <source>
        <dbReference type="Pfam" id="PF24042"/>
    </source>
</evidence>
<keyword evidence="4" id="KW-1185">Reference proteome</keyword>
<evidence type="ECO:0000313" key="4">
    <source>
        <dbReference type="Proteomes" id="UP000199062"/>
    </source>
</evidence>
<dbReference type="Pfam" id="PF24038">
    <property type="entry name" value="DUF7347"/>
    <property type="match status" value="1"/>
</dbReference>
<protein>
    <submittedName>
        <fullName evidence="3">Helix-turn-helix domain-containing protein</fullName>
    </submittedName>
</protein>
<name>A0A1I6L5V7_9EURY</name>
<gene>
    <name evidence="3" type="ORF">SAMN05216559_2114</name>
</gene>
<feature type="domain" description="DUF7347" evidence="1">
    <location>
        <begin position="16"/>
        <end position="105"/>
    </location>
</feature>
<dbReference type="RefSeq" id="WP_089816506.1">
    <property type="nucleotide sequence ID" value="NZ_FOZK01000002.1"/>
</dbReference>
<dbReference type="CDD" id="cd00090">
    <property type="entry name" value="HTH_ARSR"/>
    <property type="match status" value="1"/>
</dbReference>
<dbReference type="InterPro" id="IPR011991">
    <property type="entry name" value="ArsR-like_HTH"/>
</dbReference>
<evidence type="ECO:0000259" key="1">
    <source>
        <dbReference type="Pfam" id="PF24038"/>
    </source>
</evidence>
<dbReference type="InterPro" id="IPR055771">
    <property type="entry name" value="DUF7347"/>
</dbReference>
<dbReference type="EMBL" id="FOZK01000002">
    <property type="protein sequence ID" value="SFR98871.1"/>
    <property type="molecule type" value="Genomic_DNA"/>
</dbReference>
<feature type="domain" description="DUF7351" evidence="2">
    <location>
        <begin position="121"/>
        <end position="298"/>
    </location>
</feature>
<dbReference type="AlphaFoldDB" id="A0A1I6L5V7"/>
<organism evidence="3 4">
    <name type="scientific">Halomicrobium zhouii</name>
    <dbReference type="NCBI Taxonomy" id="767519"/>
    <lineage>
        <taxon>Archaea</taxon>
        <taxon>Methanobacteriati</taxon>
        <taxon>Methanobacteriota</taxon>
        <taxon>Stenosarchaea group</taxon>
        <taxon>Halobacteria</taxon>
        <taxon>Halobacteriales</taxon>
        <taxon>Haloarculaceae</taxon>
        <taxon>Halomicrobium</taxon>
    </lineage>
</organism>